<keyword evidence="1" id="KW-0812">Transmembrane</keyword>
<evidence type="ECO:0000256" key="1">
    <source>
        <dbReference type="SAM" id="Phobius"/>
    </source>
</evidence>
<dbReference type="AlphaFoldDB" id="A0A7J6TZ78"/>
<gene>
    <name evidence="2" type="ORF">FOZ60_015910</name>
    <name evidence="3" type="ORF">FOZ62_020882</name>
</gene>
<reference evidence="4 5" key="1">
    <citation type="submission" date="2020-04" db="EMBL/GenBank/DDBJ databases">
        <title>Perkinsus olseni comparative genomics.</title>
        <authorList>
            <person name="Bogema D.R."/>
        </authorList>
    </citation>
    <scope>NUCLEOTIDE SEQUENCE [LARGE SCALE GENOMIC DNA]</scope>
    <source>
        <strain evidence="2">00978-12</strain>
        <strain evidence="3">ATCC PRA-205</strain>
    </source>
</reference>
<keyword evidence="1" id="KW-0472">Membrane</keyword>
<accession>A0A7J6TZ78</accession>
<organism evidence="3 5">
    <name type="scientific">Perkinsus olseni</name>
    <name type="common">Perkinsus atlanticus</name>
    <dbReference type="NCBI Taxonomy" id="32597"/>
    <lineage>
        <taxon>Eukaryota</taxon>
        <taxon>Sar</taxon>
        <taxon>Alveolata</taxon>
        <taxon>Perkinsozoa</taxon>
        <taxon>Perkinsea</taxon>
        <taxon>Perkinsida</taxon>
        <taxon>Perkinsidae</taxon>
        <taxon>Perkinsus</taxon>
    </lineage>
</organism>
<evidence type="ECO:0000313" key="4">
    <source>
        <dbReference type="Proteomes" id="UP000541610"/>
    </source>
</evidence>
<sequence>MYLITAQFWSPLVVLPHLLITILHLFLLLTSLPLVTSTTTETDVGWEDTGPSTRSRRVSWMPDQSFRDTFSKAFRRMSEPILRVRRRSSVTGLEVRRGVFVLIWSPSHKFGLPVRRELSCLVFPVC</sequence>
<evidence type="ECO:0000313" key="2">
    <source>
        <dbReference type="EMBL" id="KAF4691233.1"/>
    </source>
</evidence>
<protein>
    <submittedName>
        <fullName evidence="3">Uncharacterized protein</fullName>
    </submittedName>
</protein>
<keyword evidence="1" id="KW-1133">Transmembrane helix</keyword>
<dbReference type="EMBL" id="JABANM010004003">
    <property type="protein sequence ID" value="KAF4749907.1"/>
    <property type="molecule type" value="Genomic_DNA"/>
</dbReference>
<dbReference type="Proteomes" id="UP000574390">
    <property type="component" value="Unassembled WGS sequence"/>
</dbReference>
<dbReference type="Proteomes" id="UP000541610">
    <property type="component" value="Unassembled WGS sequence"/>
</dbReference>
<name>A0A7J6TZ78_PEROL</name>
<dbReference type="EMBL" id="JABANP010000082">
    <property type="protein sequence ID" value="KAF4691233.1"/>
    <property type="molecule type" value="Genomic_DNA"/>
</dbReference>
<evidence type="ECO:0000313" key="3">
    <source>
        <dbReference type="EMBL" id="KAF4749907.1"/>
    </source>
</evidence>
<evidence type="ECO:0000313" key="5">
    <source>
        <dbReference type="Proteomes" id="UP000574390"/>
    </source>
</evidence>
<proteinExistence type="predicted"/>
<feature type="transmembrane region" description="Helical" evidence="1">
    <location>
        <begin position="12"/>
        <end position="35"/>
    </location>
</feature>
<comment type="caution">
    <text evidence="3">The sequence shown here is derived from an EMBL/GenBank/DDBJ whole genome shotgun (WGS) entry which is preliminary data.</text>
</comment>